<evidence type="ECO:0008006" key="5">
    <source>
        <dbReference type="Google" id="ProtNLM"/>
    </source>
</evidence>
<dbReference type="GO" id="GO:0016757">
    <property type="term" value="F:glycosyltransferase activity"/>
    <property type="evidence" value="ECO:0007669"/>
    <property type="project" value="InterPro"/>
</dbReference>
<reference evidence="3 4" key="1">
    <citation type="journal article" date="2016" name="Nat. Commun.">
        <title>Thousands of microbial genomes shed light on interconnected biogeochemical processes in an aquifer system.</title>
        <authorList>
            <person name="Anantharaman K."/>
            <person name="Brown C.T."/>
            <person name="Hug L.A."/>
            <person name="Sharon I."/>
            <person name="Castelle C.J."/>
            <person name="Probst A.J."/>
            <person name="Thomas B.C."/>
            <person name="Singh A."/>
            <person name="Wilkins M.J."/>
            <person name="Karaoz U."/>
            <person name="Brodie E.L."/>
            <person name="Williams K.H."/>
            <person name="Hubbard S.S."/>
            <person name="Banfield J.F."/>
        </authorList>
    </citation>
    <scope>NUCLEOTIDE SEQUENCE [LARGE SCALE GENOMIC DNA]</scope>
</reference>
<dbReference type="SUPFAM" id="SSF53756">
    <property type="entry name" value="UDP-Glycosyltransferase/glycogen phosphorylase"/>
    <property type="match status" value="1"/>
</dbReference>
<dbReference type="PANTHER" id="PTHR12526:SF638">
    <property type="entry name" value="SPORE COAT PROTEIN SA"/>
    <property type="match status" value="1"/>
</dbReference>
<dbReference type="AlphaFoldDB" id="A0A1F5YIP8"/>
<sequence length="288" mass="32309">GTLGRIAAKLTDVPIIIHTFHGHIFHSYFGSLKSKLFLWLERLLAKFTDVIITVGEQQRREIIEYRVAEPEKVVAVPLGLDLKPFINAKSDPNLLRDELGLNRNILLVGIVARLVPIKNHICFLEAARLVLERYDDARFLIIGDGELRKYLEQMTRELSLESRVIFMGFQHNLVKIYAGLDIVTLSSFNEGLPVALIEAMAAAKPVVSTNVGGVGDLILDGDNGLLVPSNDPAALAEAILFLLKNPDRRKMMGIAGRKKAYPLFDKNRLLLDIDRLYRKLLTAEKTYL</sequence>
<dbReference type="Gene3D" id="3.40.50.2000">
    <property type="entry name" value="Glycogen Phosphorylase B"/>
    <property type="match status" value="2"/>
</dbReference>
<feature type="non-terminal residue" evidence="3">
    <location>
        <position position="1"/>
    </location>
</feature>
<comment type="caution">
    <text evidence="3">The sequence shown here is derived from an EMBL/GenBank/DDBJ whole genome shotgun (WGS) entry which is preliminary data.</text>
</comment>
<dbReference type="InterPro" id="IPR028098">
    <property type="entry name" value="Glyco_trans_4-like_N"/>
</dbReference>
<name>A0A1F5YIP8_9BACT</name>
<evidence type="ECO:0000259" key="1">
    <source>
        <dbReference type="Pfam" id="PF00534"/>
    </source>
</evidence>
<organism evidence="3 4">
    <name type="scientific">Candidatus Glassbacteria bacterium GWA2_58_10</name>
    <dbReference type="NCBI Taxonomy" id="1817865"/>
    <lineage>
        <taxon>Bacteria</taxon>
        <taxon>Candidatus Glassiibacteriota</taxon>
    </lineage>
</organism>
<dbReference type="InterPro" id="IPR001296">
    <property type="entry name" value="Glyco_trans_1"/>
</dbReference>
<protein>
    <recommendedName>
        <fullName evidence="5">Glycosyltransferase family 1 protein</fullName>
    </recommendedName>
</protein>
<feature type="domain" description="Glycosyl transferase family 1" evidence="1">
    <location>
        <begin position="96"/>
        <end position="258"/>
    </location>
</feature>
<gene>
    <name evidence="3" type="ORF">A2Z86_11340</name>
</gene>
<dbReference type="Pfam" id="PF00534">
    <property type="entry name" value="Glycos_transf_1"/>
    <property type="match status" value="1"/>
</dbReference>
<dbReference type="Pfam" id="PF13579">
    <property type="entry name" value="Glyco_trans_4_4"/>
    <property type="match status" value="1"/>
</dbReference>
<proteinExistence type="predicted"/>
<dbReference type="Proteomes" id="UP000176992">
    <property type="component" value="Unassembled WGS sequence"/>
</dbReference>
<evidence type="ECO:0000313" key="3">
    <source>
        <dbReference type="EMBL" id="OGF99932.1"/>
    </source>
</evidence>
<feature type="domain" description="Glycosyltransferase subfamily 4-like N-terminal" evidence="2">
    <location>
        <begin position="2"/>
        <end position="79"/>
    </location>
</feature>
<dbReference type="EMBL" id="MFIV01000004">
    <property type="protein sequence ID" value="OGF99932.1"/>
    <property type="molecule type" value="Genomic_DNA"/>
</dbReference>
<evidence type="ECO:0000259" key="2">
    <source>
        <dbReference type="Pfam" id="PF13579"/>
    </source>
</evidence>
<accession>A0A1F5YIP8</accession>
<evidence type="ECO:0000313" key="4">
    <source>
        <dbReference type="Proteomes" id="UP000176992"/>
    </source>
</evidence>
<dbReference type="PANTHER" id="PTHR12526">
    <property type="entry name" value="GLYCOSYLTRANSFERASE"/>
    <property type="match status" value="1"/>
</dbReference>